<dbReference type="InterPro" id="IPR007197">
    <property type="entry name" value="rSAM"/>
</dbReference>
<dbReference type="GO" id="GO:0046872">
    <property type="term" value="F:metal ion binding"/>
    <property type="evidence" value="ECO:0007669"/>
    <property type="project" value="UniProtKB-KW"/>
</dbReference>
<dbReference type="GO" id="GO:0003824">
    <property type="term" value="F:catalytic activity"/>
    <property type="evidence" value="ECO:0007669"/>
    <property type="project" value="InterPro"/>
</dbReference>
<reference evidence="8 9" key="1">
    <citation type="submission" date="2007-04" db="EMBL/GenBank/DDBJ databases">
        <authorList>
            <person name="Fulton L."/>
            <person name="Clifton S."/>
            <person name="Fulton B."/>
            <person name="Xu J."/>
            <person name="Minx P."/>
            <person name="Pepin K.H."/>
            <person name="Johnson M."/>
            <person name="Thiruvilangam P."/>
            <person name="Bhonagiri V."/>
            <person name="Nash W.E."/>
            <person name="Mardis E.R."/>
            <person name="Wilson R.K."/>
        </authorList>
    </citation>
    <scope>NUCLEOTIDE SEQUENCE [LARGE SCALE GENOMIC DNA]</scope>
    <source>
        <strain evidence="8 9">ATCC 29799</strain>
    </source>
</reference>
<dbReference type="InterPro" id="IPR034457">
    <property type="entry name" value="Organic_radical-activating"/>
</dbReference>
<dbReference type="SFLD" id="SFLDS00029">
    <property type="entry name" value="Radical_SAM"/>
    <property type="match status" value="1"/>
</dbReference>
<protein>
    <submittedName>
        <fullName evidence="8">Radical SAM domain protein</fullName>
    </submittedName>
</protein>
<evidence type="ECO:0000256" key="5">
    <source>
        <dbReference type="ARBA" id="ARBA00023004"/>
    </source>
</evidence>
<keyword evidence="2" id="KW-0004">4Fe-4S</keyword>
<dbReference type="RefSeq" id="WP_006571476.1">
    <property type="nucleotide sequence ID" value="NZ_AAXG02000006.1"/>
</dbReference>
<dbReference type="Proteomes" id="UP000003639">
    <property type="component" value="Unassembled WGS sequence"/>
</dbReference>
<gene>
    <name evidence="8" type="ORF">BACCAP_00927</name>
</gene>
<dbReference type="InterPro" id="IPR058240">
    <property type="entry name" value="rSAM_sf"/>
</dbReference>
<organism evidence="8 9">
    <name type="scientific">Pseudoflavonifractor capillosus ATCC 29799</name>
    <dbReference type="NCBI Taxonomy" id="411467"/>
    <lineage>
        <taxon>Bacteria</taxon>
        <taxon>Bacillati</taxon>
        <taxon>Bacillota</taxon>
        <taxon>Clostridia</taxon>
        <taxon>Eubacteriales</taxon>
        <taxon>Oscillospiraceae</taxon>
        <taxon>Pseudoflavonifractor</taxon>
    </lineage>
</organism>
<comment type="caution">
    <text evidence="8">The sequence shown here is derived from an EMBL/GenBank/DDBJ whole genome shotgun (WGS) entry which is preliminary data.</text>
</comment>
<name>A6NRU9_9FIRM</name>
<evidence type="ECO:0000256" key="4">
    <source>
        <dbReference type="ARBA" id="ARBA00022723"/>
    </source>
</evidence>
<feature type="domain" description="Radical SAM core" evidence="7">
    <location>
        <begin position="14"/>
        <end position="232"/>
    </location>
</feature>
<dbReference type="CDD" id="cd01335">
    <property type="entry name" value="Radical_SAM"/>
    <property type="match status" value="1"/>
</dbReference>
<keyword evidence="4" id="KW-0479">Metal-binding</keyword>
<evidence type="ECO:0000313" key="8">
    <source>
        <dbReference type="EMBL" id="EDN01359.1"/>
    </source>
</evidence>
<accession>A6NRU9</accession>
<dbReference type="Pfam" id="PF04055">
    <property type="entry name" value="Radical_SAM"/>
    <property type="match status" value="1"/>
</dbReference>
<keyword evidence="3" id="KW-0949">S-adenosyl-L-methionine</keyword>
<dbReference type="EMBL" id="AAXG02000006">
    <property type="protein sequence ID" value="EDN01359.1"/>
    <property type="molecule type" value="Genomic_DNA"/>
</dbReference>
<reference evidence="8 9" key="2">
    <citation type="submission" date="2007-06" db="EMBL/GenBank/DDBJ databases">
        <title>Draft genome sequence of Pseudoflavonifractor capillosus ATCC 29799.</title>
        <authorList>
            <person name="Sudarsanam P."/>
            <person name="Ley R."/>
            <person name="Guruge J."/>
            <person name="Turnbaugh P.J."/>
            <person name="Mahowald M."/>
            <person name="Liep D."/>
            <person name="Gordon J."/>
        </authorList>
    </citation>
    <scope>NUCLEOTIDE SEQUENCE [LARGE SCALE GENOMIC DNA]</scope>
    <source>
        <strain evidence="8 9">ATCC 29799</strain>
    </source>
</reference>
<dbReference type="STRING" id="411467.BACCAP_00927"/>
<evidence type="ECO:0000256" key="2">
    <source>
        <dbReference type="ARBA" id="ARBA00022485"/>
    </source>
</evidence>
<evidence type="ECO:0000259" key="7">
    <source>
        <dbReference type="PROSITE" id="PS51918"/>
    </source>
</evidence>
<dbReference type="eggNOG" id="COG1180">
    <property type="taxonomic scope" value="Bacteria"/>
</dbReference>
<keyword evidence="6" id="KW-0411">Iron-sulfur</keyword>
<evidence type="ECO:0000313" key="9">
    <source>
        <dbReference type="Proteomes" id="UP000003639"/>
    </source>
</evidence>
<dbReference type="GO" id="GO:0051539">
    <property type="term" value="F:4 iron, 4 sulfur cluster binding"/>
    <property type="evidence" value="ECO:0007669"/>
    <property type="project" value="UniProtKB-KW"/>
</dbReference>
<dbReference type="SUPFAM" id="SSF102114">
    <property type="entry name" value="Radical SAM enzymes"/>
    <property type="match status" value="1"/>
</dbReference>
<proteinExistence type="predicted"/>
<sequence>MDLHIFQRGFNFSQDGPGNRLVYHLQGCNLHCPWCSNPEGMTFCGGTVCSVEDIVAEVLRSRPMFFDGGGVTLTGGEAAMQPQAVKELLSVLSGHGIHTALESNGTAPLLSTLYPYLSLLLLDCKHYDPAALRQVTGGALSLWSANLRAALDAGVPVAVRIPVIPGFNDGLQHAQGFAALFAQFSFPPGTTFELLPYHTYGKSKWERLGLTYAMPEDARVEPAVIRDMEACLAAHGCTIVHT</sequence>
<dbReference type="InterPro" id="IPR013785">
    <property type="entry name" value="Aldolase_TIM"/>
</dbReference>
<keyword evidence="5" id="KW-0408">Iron</keyword>
<dbReference type="AlphaFoldDB" id="A6NRU9"/>
<dbReference type="SFLD" id="SFLDG01066">
    <property type="entry name" value="organic_radical-activating_enz"/>
    <property type="match status" value="1"/>
</dbReference>
<dbReference type="PANTHER" id="PTHR30352">
    <property type="entry name" value="PYRUVATE FORMATE-LYASE-ACTIVATING ENZYME"/>
    <property type="match status" value="1"/>
</dbReference>
<evidence type="ECO:0000256" key="6">
    <source>
        <dbReference type="ARBA" id="ARBA00023014"/>
    </source>
</evidence>
<evidence type="ECO:0000256" key="1">
    <source>
        <dbReference type="ARBA" id="ARBA00001966"/>
    </source>
</evidence>
<dbReference type="PROSITE" id="PS51918">
    <property type="entry name" value="RADICAL_SAM"/>
    <property type="match status" value="1"/>
</dbReference>
<dbReference type="OrthoDB" id="9782387at2"/>
<dbReference type="Gene3D" id="3.20.20.70">
    <property type="entry name" value="Aldolase class I"/>
    <property type="match status" value="1"/>
</dbReference>
<keyword evidence="9" id="KW-1185">Reference proteome</keyword>
<dbReference type="PANTHER" id="PTHR30352:SF4">
    <property type="entry name" value="PYRUVATE FORMATE-LYASE 2-ACTIVATING ENZYME"/>
    <property type="match status" value="1"/>
</dbReference>
<evidence type="ECO:0000256" key="3">
    <source>
        <dbReference type="ARBA" id="ARBA00022691"/>
    </source>
</evidence>
<comment type="cofactor">
    <cofactor evidence="1">
        <name>[4Fe-4S] cluster</name>
        <dbReference type="ChEBI" id="CHEBI:49883"/>
    </cofactor>
</comment>